<evidence type="ECO:0000256" key="2">
    <source>
        <dbReference type="ARBA" id="ARBA00022448"/>
    </source>
</evidence>
<dbReference type="RefSeq" id="WP_009322981.1">
    <property type="nucleotide sequence ID" value="NZ_CATXDA010000002.1"/>
</dbReference>
<keyword evidence="4 7" id="KW-0812">Transmembrane</keyword>
<dbReference type="PROSITE" id="PS50928">
    <property type="entry name" value="ABC_TM1"/>
    <property type="match status" value="1"/>
</dbReference>
<gene>
    <name evidence="10" type="ORF">ASJ35_13305</name>
    <name evidence="11" type="ORF">FYJ76_14885</name>
    <name evidence="12" type="ORF">GMD59_05130</name>
    <name evidence="9" type="ORF">TQ39_18615</name>
</gene>
<dbReference type="EMBL" id="LMUA01000020">
    <property type="protein sequence ID" value="KUE75491.1"/>
    <property type="molecule type" value="Genomic_DNA"/>
</dbReference>
<reference evidence="10 14" key="2">
    <citation type="submission" date="2015-10" db="EMBL/GenBank/DDBJ databases">
        <title>A novel member of the family Ruminococcaceae isolated from human faeces.</title>
        <authorList>
            <person name="Shkoporov A.N."/>
            <person name="Chaplin A.V."/>
            <person name="Motuzova O.V."/>
            <person name="Kafarskaia L.I."/>
            <person name="Efimov B.A."/>
        </authorList>
    </citation>
    <scope>NUCLEOTIDE SEQUENCE [LARGE SCALE GENOMIC DNA]</scope>
    <source>
        <strain evidence="10 14">668</strain>
    </source>
</reference>
<feature type="domain" description="ABC transmembrane type-1" evidence="8">
    <location>
        <begin position="83"/>
        <end position="273"/>
    </location>
</feature>
<proteinExistence type="inferred from homology"/>
<dbReference type="InterPro" id="IPR035906">
    <property type="entry name" value="MetI-like_sf"/>
</dbReference>
<feature type="transmembrane region" description="Helical" evidence="7">
    <location>
        <begin position="23"/>
        <end position="43"/>
    </location>
</feature>
<evidence type="ECO:0000313" key="16">
    <source>
        <dbReference type="Proteomes" id="UP000472755"/>
    </source>
</evidence>
<dbReference type="EMBL" id="JXXK01000049">
    <property type="protein sequence ID" value="KJF38352.1"/>
    <property type="molecule type" value="Genomic_DNA"/>
</dbReference>
<accession>A0A0D8IUK7</accession>
<dbReference type="SUPFAM" id="SSF161098">
    <property type="entry name" value="MetI-like"/>
    <property type="match status" value="1"/>
</dbReference>
<dbReference type="AlphaFoldDB" id="A0A0D8IUK7"/>
<feature type="transmembrane region" description="Helical" evidence="7">
    <location>
        <begin position="83"/>
        <end position="106"/>
    </location>
</feature>
<evidence type="ECO:0000256" key="3">
    <source>
        <dbReference type="ARBA" id="ARBA00022475"/>
    </source>
</evidence>
<keyword evidence="6 7" id="KW-0472">Membrane</keyword>
<accession>A0A0W7TNT9</accession>
<dbReference type="GO" id="GO:0055085">
    <property type="term" value="P:transmembrane transport"/>
    <property type="evidence" value="ECO:0007669"/>
    <property type="project" value="InterPro"/>
</dbReference>
<evidence type="ECO:0000256" key="1">
    <source>
        <dbReference type="ARBA" id="ARBA00004651"/>
    </source>
</evidence>
<feature type="transmembrane region" description="Helical" evidence="7">
    <location>
        <begin position="151"/>
        <end position="172"/>
    </location>
</feature>
<dbReference type="PATRIC" id="fig|1550024.3.peg.4272"/>
<evidence type="ECO:0000313" key="10">
    <source>
        <dbReference type="EMBL" id="KUE75491.1"/>
    </source>
</evidence>
<dbReference type="Proteomes" id="UP000431913">
    <property type="component" value="Unassembled WGS sequence"/>
</dbReference>
<organism evidence="9 13">
    <name type="scientific">Ruthenibacterium lactatiformans</name>
    <dbReference type="NCBI Taxonomy" id="1550024"/>
    <lineage>
        <taxon>Bacteria</taxon>
        <taxon>Bacillati</taxon>
        <taxon>Bacillota</taxon>
        <taxon>Clostridia</taxon>
        <taxon>Eubacteriales</taxon>
        <taxon>Oscillospiraceae</taxon>
        <taxon>Ruthenibacterium</taxon>
    </lineage>
</organism>
<reference evidence="11 15" key="4">
    <citation type="submission" date="2019-08" db="EMBL/GenBank/DDBJ databases">
        <title>In-depth cultivation of the pig gut microbiome towards novel bacterial diversity and tailored functional studies.</title>
        <authorList>
            <person name="Wylensek D."/>
            <person name="Hitch T.C.A."/>
            <person name="Clavel T."/>
        </authorList>
    </citation>
    <scope>NUCLEOTIDE SEQUENCE [LARGE SCALE GENOMIC DNA]</scope>
    <source>
        <strain evidence="11 15">WCA3-601-WT-6J</strain>
    </source>
</reference>
<evidence type="ECO:0000313" key="14">
    <source>
        <dbReference type="Proteomes" id="UP000053433"/>
    </source>
</evidence>
<evidence type="ECO:0000256" key="7">
    <source>
        <dbReference type="RuleBase" id="RU363032"/>
    </source>
</evidence>
<dbReference type="PANTHER" id="PTHR43744">
    <property type="entry name" value="ABC TRANSPORTER PERMEASE PROTEIN MG189-RELATED-RELATED"/>
    <property type="match status" value="1"/>
</dbReference>
<name>A0A0D8IUK7_9FIRM</name>
<evidence type="ECO:0000256" key="5">
    <source>
        <dbReference type="ARBA" id="ARBA00022989"/>
    </source>
</evidence>
<dbReference type="Proteomes" id="UP000032483">
    <property type="component" value="Unassembled WGS sequence"/>
</dbReference>
<dbReference type="EMBL" id="VUNJ01000021">
    <property type="protein sequence ID" value="MST93199.1"/>
    <property type="molecule type" value="Genomic_DNA"/>
</dbReference>
<dbReference type="InterPro" id="IPR000515">
    <property type="entry name" value="MetI-like"/>
</dbReference>
<keyword evidence="13" id="KW-1185">Reference proteome</keyword>
<dbReference type="Proteomes" id="UP000053433">
    <property type="component" value="Unassembled WGS sequence"/>
</dbReference>
<reference evidence="9" key="1">
    <citation type="submission" date="2015-02" db="EMBL/GenBank/DDBJ databases">
        <title>A novel member of the family Ruminococcaceae isolated from human feces.</title>
        <authorList>
            <person name="Shkoporov A.N."/>
            <person name="Chaplin A.V."/>
            <person name="Motuzova O.V."/>
            <person name="Kafarskaia L.I."/>
            <person name="Khokhlova E.V."/>
            <person name="Efimov B.A."/>
        </authorList>
    </citation>
    <scope>NUCLEOTIDE SEQUENCE [LARGE SCALE GENOMIC DNA]</scope>
    <source>
        <strain evidence="9">585-1</strain>
    </source>
</reference>
<dbReference type="CDD" id="cd06261">
    <property type="entry name" value="TM_PBP2"/>
    <property type="match status" value="1"/>
</dbReference>
<feature type="transmembrane region" description="Helical" evidence="7">
    <location>
        <begin position="118"/>
        <end position="139"/>
    </location>
</feature>
<feature type="transmembrane region" description="Helical" evidence="7">
    <location>
        <begin position="194"/>
        <end position="216"/>
    </location>
</feature>
<protein>
    <submittedName>
        <fullName evidence="12">ABC transporter permease subunit</fullName>
    </submittedName>
    <submittedName>
        <fullName evidence="11">Carbohydrate ABC transporter permease</fullName>
    </submittedName>
    <submittedName>
        <fullName evidence="9">Sugar ABC transporter permease</fullName>
    </submittedName>
</protein>
<keyword evidence="3" id="KW-1003">Cell membrane</keyword>
<evidence type="ECO:0000256" key="6">
    <source>
        <dbReference type="ARBA" id="ARBA00023136"/>
    </source>
</evidence>
<evidence type="ECO:0000313" key="11">
    <source>
        <dbReference type="EMBL" id="MST93199.1"/>
    </source>
</evidence>
<evidence type="ECO:0000313" key="9">
    <source>
        <dbReference type="EMBL" id="KJF38352.1"/>
    </source>
</evidence>
<evidence type="ECO:0000313" key="15">
    <source>
        <dbReference type="Proteomes" id="UP000431913"/>
    </source>
</evidence>
<reference evidence="12 16" key="3">
    <citation type="journal article" date="2019" name="Nat. Med.">
        <title>A library of human gut bacterial isolates paired with longitudinal multiomics data enables mechanistic microbiome research.</title>
        <authorList>
            <person name="Poyet M."/>
            <person name="Groussin M."/>
            <person name="Gibbons S.M."/>
            <person name="Avila-Pacheco J."/>
            <person name="Jiang X."/>
            <person name="Kearney S.M."/>
            <person name="Perrotta A.R."/>
            <person name="Berdy B."/>
            <person name="Zhao S."/>
            <person name="Lieberman T.D."/>
            <person name="Swanson P.K."/>
            <person name="Smith M."/>
            <person name="Roesemann S."/>
            <person name="Alexander J.E."/>
            <person name="Rich S.A."/>
            <person name="Livny J."/>
            <person name="Vlamakis H."/>
            <person name="Clish C."/>
            <person name="Bullock K."/>
            <person name="Deik A."/>
            <person name="Scott J."/>
            <person name="Pierce K.A."/>
            <person name="Xavier R.J."/>
            <person name="Alm E.J."/>
        </authorList>
    </citation>
    <scope>NUCLEOTIDE SEQUENCE [LARGE SCALE GENOMIC DNA]</scope>
    <source>
        <strain evidence="12 16">BIOML-A4</strain>
    </source>
</reference>
<evidence type="ECO:0000313" key="13">
    <source>
        <dbReference type="Proteomes" id="UP000032483"/>
    </source>
</evidence>
<dbReference type="GO" id="GO:0005886">
    <property type="term" value="C:plasma membrane"/>
    <property type="evidence" value="ECO:0007669"/>
    <property type="project" value="UniProtKB-SubCell"/>
</dbReference>
<evidence type="ECO:0000256" key="4">
    <source>
        <dbReference type="ARBA" id="ARBA00022692"/>
    </source>
</evidence>
<feature type="transmembrane region" description="Helical" evidence="7">
    <location>
        <begin position="253"/>
        <end position="273"/>
    </location>
</feature>
<dbReference type="EMBL" id="WMZU01000005">
    <property type="protein sequence ID" value="MTS26668.1"/>
    <property type="molecule type" value="Genomic_DNA"/>
</dbReference>
<evidence type="ECO:0000313" key="12">
    <source>
        <dbReference type="EMBL" id="MTS26668.1"/>
    </source>
</evidence>
<keyword evidence="5 7" id="KW-1133">Transmembrane helix</keyword>
<comment type="similarity">
    <text evidence="7">Belongs to the binding-protein-dependent transport system permease family.</text>
</comment>
<sequence>MAEKTFDKRQNTQSRLLSGTAKIVMYLFLIALVLLSIVPFYLVMVNATHSSFDIVTRLNLLPGASTLENYATMQSHVNIWRGFLNSLCIAVPYTAFTGYFGALAAFGFGKYRFKGRNVLFAVVLASMMIPSQLSMIGFYQLNLRLHLLNSYVPFILPGIANATAVFFLRGIIEQSIPQSMMEAARLEGCGEWKIFNRIVLPCVLPGVATMCIFNFVSCWNNYMGPLILLTSNKKYTMPVMIAMIKGLYLSNYGAMYLAIAISIVPIIIVYIFFSKYIINGLTVGSDK</sequence>
<dbReference type="Pfam" id="PF00528">
    <property type="entry name" value="BPD_transp_1"/>
    <property type="match status" value="1"/>
</dbReference>
<comment type="caution">
    <text evidence="9">The sequence shown here is derived from an EMBL/GenBank/DDBJ whole genome shotgun (WGS) entry which is preliminary data.</text>
</comment>
<evidence type="ECO:0000259" key="8">
    <source>
        <dbReference type="PROSITE" id="PS50928"/>
    </source>
</evidence>
<comment type="subcellular location">
    <subcellularLocation>
        <location evidence="1 7">Cell membrane</location>
        <topology evidence="1 7">Multi-pass membrane protein</topology>
    </subcellularLocation>
</comment>
<dbReference type="Gene3D" id="1.10.3720.10">
    <property type="entry name" value="MetI-like"/>
    <property type="match status" value="1"/>
</dbReference>
<keyword evidence="2 7" id="KW-0813">Transport</keyword>
<dbReference type="GeneID" id="42858549"/>
<dbReference type="Proteomes" id="UP000472755">
    <property type="component" value="Unassembled WGS sequence"/>
</dbReference>
<dbReference type="PANTHER" id="PTHR43744:SF2">
    <property type="entry name" value="ARABINOOLIGOSACCHARIDES TRANSPORT SYSTEM PERMEASE PROTEIN ARAQ"/>
    <property type="match status" value="1"/>
</dbReference>